<keyword evidence="4" id="KW-1185">Reference proteome</keyword>
<dbReference type="Pfam" id="PF00172">
    <property type="entry name" value="Zn_clus"/>
    <property type="match status" value="1"/>
</dbReference>
<dbReference type="InterPro" id="IPR001138">
    <property type="entry name" value="Zn2Cys6_DnaBD"/>
</dbReference>
<dbReference type="PANTHER" id="PTHR47784:SF9">
    <property type="entry name" value="ZN(II)2CYS6 TRANSCRIPTION FACTOR (EUROFUNG)"/>
    <property type="match status" value="1"/>
</dbReference>
<comment type="caution">
    <text evidence="3">The sequence shown here is derived from an EMBL/GenBank/DDBJ whole genome shotgun (WGS) entry which is preliminary data.</text>
</comment>
<evidence type="ECO:0000313" key="3">
    <source>
        <dbReference type="EMBL" id="KAH6896917.1"/>
    </source>
</evidence>
<dbReference type="PROSITE" id="PS00463">
    <property type="entry name" value="ZN2_CY6_FUNGAL_1"/>
    <property type="match status" value="1"/>
</dbReference>
<feature type="domain" description="Zn(2)-C6 fungal-type" evidence="2">
    <location>
        <begin position="34"/>
        <end position="64"/>
    </location>
</feature>
<accession>A0A9P9AU30</accession>
<dbReference type="InterPro" id="IPR053157">
    <property type="entry name" value="Sterol_Uptake_Regulator"/>
</dbReference>
<sequence length="430" mass="49455">MASKGQFKVVSQDDYARKVRVSKTHVPHSRTTAGCFMCKEKKVKCDEARPVCTRCRRNHRQCSYTAAPLHARHHQHAKPTFSVLSAKSIVPFYAPSAMNGTSSLRLIQHLHAHWDEILQLPQSEELVSLFRSNGLVRNTILAITACHLRHVAPGIVHHRVAEYFQQSLALRDYKAILDNRKQAMGQSDVNEFILSAVLLNVLALALPETEHAEPSKSWVCSPHKSNLGWLTLQAGIRPLMMSMAGGEERLSPMLNFLSRIFLGFDRDMWSRVRNLLSPEVVPTSWKTMFGLDKPSDGQGDVNRDEIFRVPVMVLVRLRDLEPVRLNALKNFAFLAKMKREFRDLLSKRDERALWIFGHWLGIMQRFDGLWWCEKRVKRDYQAILSWLKHLRLGDRPGPEGELWREMMQDLELAPIFRRQGSHRVEVGAFA</sequence>
<evidence type="ECO:0000259" key="2">
    <source>
        <dbReference type="PROSITE" id="PS50048"/>
    </source>
</evidence>
<dbReference type="Gene3D" id="4.10.240.10">
    <property type="entry name" value="Zn(2)-C6 fungal-type DNA-binding domain"/>
    <property type="match status" value="1"/>
</dbReference>
<gene>
    <name evidence="3" type="ORF">B0T10DRAFT_168157</name>
</gene>
<dbReference type="InterPro" id="IPR036864">
    <property type="entry name" value="Zn2-C6_fun-type_DNA-bd_sf"/>
</dbReference>
<keyword evidence="1" id="KW-0539">Nucleus</keyword>
<dbReference type="GO" id="GO:0008270">
    <property type="term" value="F:zinc ion binding"/>
    <property type="evidence" value="ECO:0007669"/>
    <property type="project" value="InterPro"/>
</dbReference>
<dbReference type="SUPFAM" id="SSF57701">
    <property type="entry name" value="Zn2/Cys6 DNA-binding domain"/>
    <property type="match status" value="1"/>
</dbReference>
<dbReference type="PANTHER" id="PTHR47784">
    <property type="entry name" value="STEROL UPTAKE CONTROL PROTEIN 2"/>
    <property type="match status" value="1"/>
</dbReference>
<dbReference type="CDD" id="cd00067">
    <property type="entry name" value="GAL4"/>
    <property type="match status" value="1"/>
</dbReference>
<dbReference type="AlphaFoldDB" id="A0A9P9AU30"/>
<dbReference type="SMART" id="SM00066">
    <property type="entry name" value="GAL4"/>
    <property type="match status" value="1"/>
</dbReference>
<evidence type="ECO:0000256" key="1">
    <source>
        <dbReference type="ARBA" id="ARBA00023242"/>
    </source>
</evidence>
<proteinExistence type="predicted"/>
<name>A0A9P9AU30_9HYPO</name>
<protein>
    <recommendedName>
        <fullName evidence="2">Zn(2)-C6 fungal-type domain-containing protein</fullName>
    </recommendedName>
</protein>
<reference evidence="3 4" key="1">
    <citation type="journal article" date="2021" name="Nat. Commun.">
        <title>Genetic determinants of endophytism in the Arabidopsis root mycobiome.</title>
        <authorList>
            <person name="Mesny F."/>
            <person name="Miyauchi S."/>
            <person name="Thiergart T."/>
            <person name="Pickel B."/>
            <person name="Atanasova L."/>
            <person name="Karlsson M."/>
            <person name="Huettel B."/>
            <person name="Barry K.W."/>
            <person name="Haridas S."/>
            <person name="Chen C."/>
            <person name="Bauer D."/>
            <person name="Andreopoulos W."/>
            <person name="Pangilinan J."/>
            <person name="LaButti K."/>
            <person name="Riley R."/>
            <person name="Lipzen A."/>
            <person name="Clum A."/>
            <person name="Drula E."/>
            <person name="Henrissat B."/>
            <person name="Kohler A."/>
            <person name="Grigoriev I.V."/>
            <person name="Martin F.M."/>
            <person name="Hacquard S."/>
        </authorList>
    </citation>
    <scope>NUCLEOTIDE SEQUENCE [LARGE SCALE GENOMIC DNA]</scope>
    <source>
        <strain evidence="3 4">MPI-CAGE-CH-0241</strain>
    </source>
</reference>
<evidence type="ECO:0000313" key="4">
    <source>
        <dbReference type="Proteomes" id="UP000777438"/>
    </source>
</evidence>
<organism evidence="3 4">
    <name type="scientific">Thelonectria olida</name>
    <dbReference type="NCBI Taxonomy" id="1576542"/>
    <lineage>
        <taxon>Eukaryota</taxon>
        <taxon>Fungi</taxon>
        <taxon>Dikarya</taxon>
        <taxon>Ascomycota</taxon>
        <taxon>Pezizomycotina</taxon>
        <taxon>Sordariomycetes</taxon>
        <taxon>Hypocreomycetidae</taxon>
        <taxon>Hypocreales</taxon>
        <taxon>Nectriaceae</taxon>
        <taxon>Thelonectria</taxon>
    </lineage>
</organism>
<dbReference type="OrthoDB" id="648861at2759"/>
<dbReference type="GO" id="GO:0001228">
    <property type="term" value="F:DNA-binding transcription activator activity, RNA polymerase II-specific"/>
    <property type="evidence" value="ECO:0007669"/>
    <property type="project" value="TreeGrafter"/>
</dbReference>
<dbReference type="Proteomes" id="UP000777438">
    <property type="component" value="Unassembled WGS sequence"/>
</dbReference>
<dbReference type="PROSITE" id="PS50048">
    <property type="entry name" value="ZN2_CY6_FUNGAL_2"/>
    <property type="match status" value="1"/>
</dbReference>
<dbReference type="EMBL" id="JAGPYM010000003">
    <property type="protein sequence ID" value="KAH6896917.1"/>
    <property type="molecule type" value="Genomic_DNA"/>
</dbReference>